<sequence length="30" mass="3558">MAEQNRRLKKMYAKMSMQNDLLKEALGKKC</sequence>
<keyword evidence="2" id="KW-1185">Reference proteome</keyword>
<reference evidence="2" key="1">
    <citation type="submission" date="2016-11" db="EMBL/GenBank/DDBJ databases">
        <authorList>
            <person name="Varghese N."/>
            <person name="Submissions S."/>
        </authorList>
    </citation>
    <scope>NUCLEOTIDE SEQUENCE [LARGE SCALE GENOMIC DNA]</scope>
    <source>
        <strain evidence="2">DSM 100564</strain>
    </source>
</reference>
<dbReference type="AlphaFoldDB" id="A0A1M6HY01"/>
<gene>
    <name evidence="1" type="ORF">SAMN05444000_106193</name>
</gene>
<dbReference type="Proteomes" id="UP000183982">
    <property type="component" value="Unassembled WGS sequence"/>
</dbReference>
<dbReference type="EMBL" id="FQZQ01000006">
    <property type="protein sequence ID" value="SHJ27110.1"/>
    <property type="molecule type" value="Genomic_DNA"/>
</dbReference>
<evidence type="ECO:0000313" key="2">
    <source>
        <dbReference type="Proteomes" id="UP000183982"/>
    </source>
</evidence>
<organism evidence="1 2">
    <name type="scientific">Shimia gijangensis</name>
    <dbReference type="NCBI Taxonomy" id="1470563"/>
    <lineage>
        <taxon>Bacteria</taxon>
        <taxon>Pseudomonadati</taxon>
        <taxon>Pseudomonadota</taxon>
        <taxon>Alphaproteobacteria</taxon>
        <taxon>Rhodobacterales</taxon>
        <taxon>Roseobacteraceae</taxon>
    </lineage>
</organism>
<protein>
    <submittedName>
        <fullName evidence="1">Uncharacterized protein</fullName>
    </submittedName>
</protein>
<accession>A0A1M6HY01</accession>
<evidence type="ECO:0000313" key="1">
    <source>
        <dbReference type="EMBL" id="SHJ27110.1"/>
    </source>
</evidence>
<proteinExistence type="predicted"/>
<name>A0A1M6HY01_9RHOB</name>